<protein>
    <submittedName>
        <fullName evidence="4">Protein DA1-related 5-like</fullName>
    </submittedName>
</protein>
<dbReference type="Proteomes" id="UP000515151">
    <property type="component" value="Chromosome 3"/>
</dbReference>
<name>A0A6P8D1G0_PUNGR</name>
<dbReference type="Pfam" id="PF05659">
    <property type="entry name" value="RPW8"/>
    <property type="match status" value="1"/>
</dbReference>
<dbReference type="OrthoDB" id="2016095at2759"/>
<evidence type="ECO:0000313" key="4">
    <source>
        <dbReference type="RefSeq" id="XP_031387471.1"/>
    </source>
</evidence>
<gene>
    <name evidence="4" type="primary">LOC116200740</name>
</gene>
<dbReference type="GeneID" id="116200740"/>
<proteinExistence type="predicted"/>
<feature type="domain" description="RPW8" evidence="2">
    <location>
        <begin position="1"/>
        <end position="155"/>
    </location>
</feature>
<evidence type="ECO:0000256" key="1">
    <source>
        <dbReference type="SAM" id="Coils"/>
    </source>
</evidence>
<sequence length="238" mass="27757">METVLTTVGTKVLENLVDQLLQVIVDAKNKAVPYTDILDRMQKRVIAIAPLFKQIEELNTTLNRSNDEVQKLVDLLQNGQFLVKKCTEKVRWWNCGFKRPSYAGELLKLEEELNRYFQEIVQLQQRRDQMEMLVKINQIHATFPETGGYGKYNEGQQCEEMQRRSEMEMPRKKNQINSTVQTMRDNGKSNCRELLIPHEKNEKTNEGSHQNWYSSFICLSGNGSKPNENSIMIKVWNV</sequence>
<reference evidence="4" key="2">
    <citation type="submission" date="2025-08" db="UniProtKB">
        <authorList>
            <consortium name="RefSeq"/>
        </authorList>
    </citation>
    <scope>IDENTIFICATION</scope>
    <source>
        <tissue evidence="4">Leaf</tissue>
    </source>
</reference>
<dbReference type="InterPro" id="IPR008808">
    <property type="entry name" value="Powdery_mildew-R_dom"/>
</dbReference>
<keyword evidence="3" id="KW-1185">Reference proteome</keyword>
<dbReference type="RefSeq" id="XP_031387471.1">
    <property type="nucleotide sequence ID" value="XM_031531611.1"/>
</dbReference>
<evidence type="ECO:0000259" key="2">
    <source>
        <dbReference type="PROSITE" id="PS51153"/>
    </source>
</evidence>
<keyword evidence="1" id="KW-0175">Coiled coil</keyword>
<reference evidence="3" key="1">
    <citation type="journal article" date="2020" name="Plant Biotechnol. J.">
        <title>The pomegranate (Punica granatum L.) draft genome dissects genetic divergence between soft- and hard-seeded cultivars.</title>
        <authorList>
            <person name="Luo X."/>
            <person name="Li H."/>
            <person name="Wu Z."/>
            <person name="Yao W."/>
            <person name="Zhao P."/>
            <person name="Cao D."/>
            <person name="Yu H."/>
            <person name="Li K."/>
            <person name="Poudel K."/>
            <person name="Zhao D."/>
            <person name="Zhang F."/>
            <person name="Xia X."/>
            <person name="Chen L."/>
            <person name="Wang Q."/>
            <person name="Jing D."/>
            <person name="Cao S."/>
        </authorList>
    </citation>
    <scope>NUCLEOTIDE SEQUENCE [LARGE SCALE GENOMIC DNA]</scope>
    <source>
        <strain evidence="3">cv. Tunisia</strain>
    </source>
</reference>
<accession>A0A6P8D1G0</accession>
<dbReference type="PROSITE" id="PS51153">
    <property type="entry name" value="RPW8"/>
    <property type="match status" value="1"/>
</dbReference>
<evidence type="ECO:0000313" key="3">
    <source>
        <dbReference type="Proteomes" id="UP000515151"/>
    </source>
</evidence>
<organism evidence="3 4">
    <name type="scientific">Punica granatum</name>
    <name type="common">Pomegranate</name>
    <dbReference type="NCBI Taxonomy" id="22663"/>
    <lineage>
        <taxon>Eukaryota</taxon>
        <taxon>Viridiplantae</taxon>
        <taxon>Streptophyta</taxon>
        <taxon>Embryophyta</taxon>
        <taxon>Tracheophyta</taxon>
        <taxon>Spermatophyta</taxon>
        <taxon>Magnoliopsida</taxon>
        <taxon>eudicotyledons</taxon>
        <taxon>Gunneridae</taxon>
        <taxon>Pentapetalae</taxon>
        <taxon>rosids</taxon>
        <taxon>malvids</taxon>
        <taxon>Myrtales</taxon>
        <taxon>Lythraceae</taxon>
        <taxon>Punica</taxon>
    </lineage>
</organism>
<dbReference type="AlphaFoldDB" id="A0A6P8D1G0"/>
<feature type="coiled-coil region" evidence="1">
    <location>
        <begin position="106"/>
        <end position="133"/>
    </location>
</feature>